<evidence type="ECO:0000313" key="1">
    <source>
        <dbReference type="EMBL" id="EEC02345.1"/>
    </source>
</evidence>
<dbReference type="VEuPathDB" id="VectorBase:ISCP_029085"/>
<keyword evidence="4" id="KW-1267">Proteomics identification</keyword>
<dbReference type="GO" id="GO:0006360">
    <property type="term" value="P:transcription by RNA polymerase I"/>
    <property type="evidence" value="ECO:0007669"/>
    <property type="project" value="InterPro"/>
</dbReference>
<dbReference type="EnsemblMetazoa" id="ISCW001090-RA">
    <property type="protein sequence ID" value="ISCW001090-PA"/>
    <property type="gene ID" value="ISCW001090"/>
</dbReference>
<evidence type="ECO:0000313" key="3">
    <source>
        <dbReference type="Proteomes" id="UP000001555"/>
    </source>
</evidence>
<dbReference type="EMBL" id="DS648544">
    <property type="protein sequence ID" value="EEC02345.1"/>
    <property type="molecule type" value="Genomic_DNA"/>
</dbReference>
<dbReference type="Pfam" id="PF08208">
    <property type="entry name" value="RNA_polI_A34"/>
    <property type="match status" value="1"/>
</dbReference>
<dbReference type="PaxDb" id="6945-B7P6X3"/>
<evidence type="ECO:0000313" key="2">
    <source>
        <dbReference type="EnsemblMetazoa" id="ISCW001090-PA"/>
    </source>
</evidence>
<gene>
    <name evidence="1" type="ORF">IscW_ISCW001090</name>
</gene>
<dbReference type="EMBL" id="ABJB010814470">
    <property type="status" value="NOT_ANNOTATED_CDS"/>
    <property type="molecule type" value="Genomic_DNA"/>
</dbReference>
<name>B7P6X3_IXOSC</name>
<proteinExistence type="evidence at protein level"/>
<dbReference type="InParanoid" id="B7P6X3"/>
<reference evidence="2" key="2">
    <citation type="submission" date="2020-05" db="UniProtKB">
        <authorList>
            <consortium name="EnsemblMetazoa"/>
        </authorList>
    </citation>
    <scope>IDENTIFICATION</scope>
    <source>
        <strain evidence="2">wikel</strain>
    </source>
</reference>
<reference evidence="1 3" key="1">
    <citation type="submission" date="2008-03" db="EMBL/GenBank/DDBJ databases">
        <title>Annotation of Ixodes scapularis.</title>
        <authorList>
            <consortium name="Ixodes scapularis Genome Project Consortium"/>
            <person name="Caler E."/>
            <person name="Hannick L.I."/>
            <person name="Bidwell S."/>
            <person name="Joardar V."/>
            <person name="Thiagarajan M."/>
            <person name="Amedeo P."/>
            <person name="Galinsky K.J."/>
            <person name="Schobel S."/>
            <person name="Inman J."/>
            <person name="Hostetler J."/>
            <person name="Miller J."/>
            <person name="Hammond M."/>
            <person name="Megy K."/>
            <person name="Lawson D."/>
            <person name="Kodira C."/>
            <person name="Sutton G."/>
            <person name="Meyer J."/>
            <person name="Hill C.A."/>
            <person name="Birren B."/>
            <person name="Nene V."/>
            <person name="Collins F."/>
            <person name="Alarcon-Chaidez F."/>
            <person name="Wikel S."/>
            <person name="Strausberg R."/>
        </authorList>
    </citation>
    <scope>NUCLEOTIDE SEQUENCE [LARGE SCALE GENOMIC DNA]</scope>
    <source>
        <strain evidence="3">Wikel</strain>
        <strain evidence="1">Wikel colony</strain>
    </source>
</reference>
<dbReference type="AlphaFoldDB" id="B7P6X3"/>
<organism>
    <name type="scientific">Ixodes scapularis</name>
    <name type="common">Black-legged tick</name>
    <name type="synonym">Deer tick</name>
    <dbReference type="NCBI Taxonomy" id="6945"/>
    <lineage>
        <taxon>Eukaryota</taxon>
        <taxon>Metazoa</taxon>
        <taxon>Ecdysozoa</taxon>
        <taxon>Arthropoda</taxon>
        <taxon>Chelicerata</taxon>
        <taxon>Arachnida</taxon>
        <taxon>Acari</taxon>
        <taxon>Parasitiformes</taxon>
        <taxon>Ixodida</taxon>
        <taxon>Ixodoidea</taxon>
        <taxon>Ixodidae</taxon>
        <taxon>Ixodinae</taxon>
        <taxon>Ixodes</taxon>
    </lineage>
</organism>
<dbReference type="VEuPathDB" id="VectorBase:ISCI001090"/>
<keyword evidence="3" id="KW-1185">Reference proteome</keyword>
<dbReference type="Proteomes" id="UP000001555">
    <property type="component" value="Unassembled WGS sequence"/>
</dbReference>
<accession>B7P6X3</accession>
<dbReference type="OrthoDB" id="76224at2759"/>
<sequence>MNVIRYKVPSGFSSVKENPLSLENVGAEEKRIWLFQTPNEVNIADLNGLEISLRNSDEKVVRIGNNSYTFSRTAETEYTKTLSVAMLSNEDGQNILGELAVGVHFTSRNVRHLVQSKDEQAGSLQFVGEQKLLIFFFVKIII</sequence>
<evidence type="ECO:0007829" key="4">
    <source>
        <dbReference type="PeptideAtlas" id="B7P6X3"/>
    </source>
</evidence>
<dbReference type="VEuPathDB" id="VectorBase:ISCW001090"/>
<dbReference type="InterPro" id="IPR013240">
    <property type="entry name" value="DNA-dir_RNA_pol1_su_RPA34"/>
</dbReference>
<protein>
    <submittedName>
        <fullName evidence="1 2">Uncharacterized protein</fullName>
    </submittedName>
</protein>
<dbReference type="HOGENOM" id="CLU_1817904_0_0_1"/>
<dbReference type="Gene3D" id="6.20.250.70">
    <property type="match status" value="1"/>
</dbReference>